<proteinExistence type="predicted"/>
<accession>A0A2K8UIY3</accession>
<dbReference type="EMBL" id="CP020372">
    <property type="protein sequence ID" value="AUB85534.1"/>
    <property type="molecule type" value="Genomic_DNA"/>
</dbReference>
<keyword evidence="2" id="KW-1185">Reference proteome</keyword>
<dbReference type="KEGG" id="tsy:THSYN_31980"/>
<dbReference type="OrthoDB" id="7107843at2"/>
<name>A0A2K8UIY3_9GAMM</name>
<dbReference type="RefSeq" id="WP_100923155.1">
    <property type="nucleotide sequence ID" value="NZ_CP020372.1"/>
</dbReference>
<evidence type="ECO:0000313" key="2">
    <source>
        <dbReference type="Proteomes" id="UP000232638"/>
    </source>
</evidence>
<keyword evidence="1" id="KW-0614">Plasmid</keyword>
<organism evidence="1 2">
    <name type="scientific">Candidatus Thiodictyon syntrophicum</name>
    <dbReference type="NCBI Taxonomy" id="1166950"/>
    <lineage>
        <taxon>Bacteria</taxon>
        <taxon>Pseudomonadati</taxon>
        <taxon>Pseudomonadota</taxon>
        <taxon>Gammaproteobacteria</taxon>
        <taxon>Chromatiales</taxon>
        <taxon>Chromatiaceae</taxon>
        <taxon>Thiodictyon</taxon>
    </lineage>
</organism>
<protein>
    <submittedName>
        <fullName evidence="1">Uncharacterized protein</fullName>
    </submittedName>
</protein>
<dbReference type="AlphaFoldDB" id="A0A2K8UIY3"/>
<evidence type="ECO:0000313" key="1">
    <source>
        <dbReference type="EMBL" id="AUB85534.1"/>
    </source>
</evidence>
<sequence>MVYAYEVILGSNQWFMLWEDRENEADRFIAGDEPGKIIAMDSLRRLRDFASAHALIVAWEELGTLNLNRFCQEISALTPARKLTVDQCAILLNAWNFFDDFARTLDLERAWFDSDG</sequence>
<reference evidence="1 2" key="1">
    <citation type="submission" date="2017-03" db="EMBL/GenBank/DDBJ databases">
        <title>Complete genome sequence of Candidatus 'Thiodictyon syntrophicum' sp. nov. strain Cad16T, a photolithoautotroph purple sulfur bacterium isolated from an alpine meromictic lake.</title>
        <authorList>
            <person name="Luedin S.M."/>
            <person name="Pothier J.F."/>
            <person name="Danza F."/>
            <person name="Storelli N."/>
            <person name="Wittwer M."/>
            <person name="Tonolla M."/>
        </authorList>
    </citation>
    <scope>NUCLEOTIDE SEQUENCE [LARGE SCALE GENOMIC DNA]</scope>
    <source>
        <strain evidence="1 2">Cad16T</strain>
        <plasmid evidence="2">Plasmid pts485</plasmid>
    </source>
</reference>
<geneLocation type="plasmid" evidence="2">
    <name>pts485</name>
</geneLocation>
<gene>
    <name evidence="1" type="ORF">THSYN_31980</name>
</gene>
<dbReference type="Proteomes" id="UP000232638">
    <property type="component" value="Plasmid pTs485"/>
</dbReference>